<accession>A0A7S3JRY7</accession>
<organism evidence="3">
    <name type="scientific">Aureoumbra lagunensis</name>
    <dbReference type="NCBI Taxonomy" id="44058"/>
    <lineage>
        <taxon>Eukaryota</taxon>
        <taxon>Sar</taxon>
        <taxon>Stramenopiles</taxon>
        <taxon>Ochrophyta</taxon>
        <taxon>Pelagophyceae</taxon>
        <taxon>Pelagomonadales</taxon>
        <taxon>Aureoumbra</taxon>
    </lineage>
</organism>
<dbReference type="AlphaFoldDB" id="A0A7S3JRY7"/>
<feature type="domain" description="JmjC" evidence="2">
    <location>
        <begin position="121"/>
        <end position="278"/>
    </location>
</feature>
<dbReference type="Gene3D" id="2.60.120.10">
    <property type="entry name" value="Jelly Rolls"/>
    <property type="match status" value="1"/>
</dbReference>
<evidence type="ECO:0000256" key="1">
    <source>
        <dbReference type="SAM" id="SignalP"/>
    </source>
</evidence>
<dbReference type="EMBL" id="HBIJ01005329">
    <property type="protein sequence ID" value="CAE0363018.1"/>
    <property type="molecule type" value="Transcribed_RNA"/>
</dbReference>
<evidence type="ECO:0000259" key="2">
    <source>
        <dbReference type="PROSITE" id="PS51184"/>
    </source>
</evidence>
<sequence>MPGTGKIVTVVLIFLFPKHIRCTCPRVIRWEENAVSIAKKREPVLIELAPSSHICKDDSFQEILKKIGKIRVKTSVSGLFVHTDTSRKLLENSVEDTRDEFGLASTLFSENNNECMEKKKSASLALEQIENKEFCSGQNIVINKYDVSGHGSVWSMAWLATVNATTSAHYDRDHNFFTMLKGKKRFELWSPLHWPEIDIFPFFHSRDRQTHLDGVTQPFRPLPTPDYICTLESGAVLYLPPYYFHRVTTISERSIAFNAWSSSLENSHVANQLNHVGQPPNTVPQAIALIHGLLRILNHTHLVADLVRTRYQPLFSTSTFAQCQDEKFHLQRCPSSFIEDAQRPNTTLSIAPLLNALEQKFEILLKYPNEHISNERHARSVAEIIAMDYIERIAMFLFGPNRACTFLRCFIHAT</sequence>
<dbReference type="PANTHER" id="PTHR12461:SF105">
    <property type="entry name" value="HYPOXIA-INDUCIBLE FACTOR 1-ALPHA INHIBITOR"/>
    <property type="match status" value="1"/>
</dbReference>
<proteinExistence type="predicted"/>
<evidence type="ECO:0000313" key="3">
    <source>
        <dbReference type="EMBL" id="CAE0363018.1"/>
    </source>
</evidence>
<gene>
    <name evidence="3" type="ORF">ALAG00032_LOCUS3759</name>
</gene>
<dbReference type="PROSITE" id="PS51184">
    <property type="entry name" value="JMJC"/>
    <property type="match status" value="1"/>
</dbReference>
<feature type="chain" id="PRO_5031478548" description="JmjC domain-containing protein" evidence="1">
    <location>
        <begin position="23"/>
        <end position="414"/>
    </location>
</feature>
<dbReference type="SMART" id="SM00558">
    <property type="entry name" value="JmjC"/>
    <property type="match status" value="1"/>
</dbReference>
<dbReference type="Pfam" id="PF13621">
    <property type="entry name" value="Cupin_8"/>
    <property type="match status" value="1"/>
</dbReference>
<reference evidence="3" key="1">
    <citation type="submission" date="2021-01" db="EMBL/GenBank/DDBJ databases">
        <authorList>
            <person name="Corre E."/>
            <person name="Pelletier E."/>
            <person name="Niang G."/>
            <person name="Scheremetjew M."/>
            <person name="Finn R."/>
            <person name="Kale V."/>
            <person name="Holt S."/>
            <person name="Cochrane G."/>
            <person name="Meng A."/>
            <person name="Brown T."/>
            <person name="Cohen L."/>
        </authorList>
    </citation>
    <scope>NUCLEOTIDE SEQUENCE</scope>
    <source>
        <strain evidence="3">CCMP1510</strain>
    </source>
</reference>
<dbReference type="InterPro" id="IPR041667">
    <property type="entry name" value="Cupin_8"/>
</dbReference>
<dbReference type="SUPFAM" id="SSF51197">
    <property type="entry name" value="Clavaminate synthase-like"/>
    <property type="match status" value="1"/>
</dbReference>
<protein>
    <recommendedName>
        <fullName evidence="2">JmjC domain-containing protein</fullName>
    </recommendedName>
</protein>
<dbReference type="PANTHER" id="PTHR12461">
    <property type="entry name" value="HYPOXIA-INDUCIBLE FACTOR 1 ALPHA INHIBITOR-RELATED"/>
    <property type="match status" value="1"/>
</dbReference>
<feature type="signal peptide" evidence="1">
    <location>
        <begin position="1"/>
        <end position="22"/>
    </location>
</feature>
<name>A0A7S3JRY7_9STRA</name>
<dbReference type="InterPro" id="IPR003347">
    <property type="entry name" value="JmjC_dom"/>
</dbReference>
<dbReference type="InterPro" id="IPR014710">
    <property type="entry name" value="RmlC-like_jellyroll"/>
</dbReference>
<keyword evidence="1" id="KW-0732">Signal</keyword>